<dbReference type="RefSeq" id="XP_062789266.1">
    <property type="nucleotide sequence ID" value="XM_062933215.1"/>
</dbReference>
<evidence type="ECO:0000313" key="1">
    <source>
        <dbReference type="EMBL" id="WRT64526.1"/>
    </source>
</evidence>
<evidence type="ECO:0000313" key="2">
    <source>
        <dbReference type="Proteomes" id="UP001329825"/>
    </source>
</evidence>
<sequence>MAPQMTFLALPHLTKRFMLRASISSVLLILIFLFTPGLHNDHSSGEAAGDGSTFGSSSALGKDWFVGGGGGWSVSSGMKDLIRGNVWRSDLDGIDDMSGQGDNTCGIESGQGNTQAGDGWIDMDKDLTITKYDGGLPGYQVFSNLYLVNSVLTSVISTTTNTNKAMVDLPLGPESDEEELELQMDLEMKDRLSNYNSKSKSGSYGSHSRFPEVGYIMSSEKRGVAAGEDRWKIVNQDVGREEIGSRGYRLGGVTYIFNDPPGPDGFLEHISNDTPLPCHNYIDLRSLTRRMLSRHFVLEAFLGATRVLASTIPESISVPIPRRVWFPRSGSDPSWRDDRGENAWFLAHALPSATIEDKNGWDDRNTAGMPLLLEKVVIIDRWAAHSAGGEVGKWAKMNALIPSVSARQSFWEPFRSNVMRSLGVDGQSEVGSKGLPVVVYVDRQKESPKMNQTDHDALVDGLMSLTSVAEVHVARLSAMSKARQVYLMARAQIVISLHGDELFTALWMPSKEGSLVIELFEEGGFIRDFELLATALNHQYIAVQGNKVLTEEKWREAGGTKGDERDTGEISINTELVVRLIEDCLEKHAGFVE</sequence>
<accession>A0ABZ1CRZ8</accession>
<dbReference type="GeneID" id="87953589"/>
<name>A0ABZ1CRZ8_9TREE</name>
<dbReference type="Proteomes" id="UP001329825">
    <property type="component" value="Chromosome 2"/>
</dbReference>
<keyword evidence="2" id="KW-1185">Reference proteome</keyword>
<organism evidence="1 2">
    <name type="scientific">Kwoniella shivajii</name>
    <dbReference type="NCBI Taxonomy" id="564305"/>
    <lineage>
        <taxon>Eukaryota</taxon>
        <taxon>Fungi</taxon>
        <taxon>Dikarya</taxon>
        <taxon>Basidiomycota</taxon>
        <taxon>Agaricomycotina</taxon>
        <taxon>Tremellomycetes</taxon>
        <taxon>Tremellales</taxon>
        <taxon>Cryptococcaceae</taxon>
        <taxon>Kwoniella</taxon>
    </lineage>
</organism>
<dbReference type="EMBL" id="CP141882">
    <property type="protein sequence ID" value="WRT64526.1"/>
    <property type="molecule type" value="Genomic_DNA"/>
</dbReference>
<reference evidence="1 2" key="1">
    <citation type="submission" date="2024-01" db="EMBL/GenBank/DDBJ databases">
        <title>Comparative genomics of Cryptococcus and Kwoniella reveals pathogenesis evolution and contrasting modes of karyotype evolution via chromosome fusion or intercentromeric recombination.</title>
        <authorList>
            <person name="Coelho M.A."/>
            <person name="David-Palma M."/>
            <person name="Shea T."/>
            <person name="Bowers K."/>
            <person name="McGinley-Smith S."/>
            <person name="Mohammad A.W."/>
            <person name="Gnirke A."/>
            <person name="Yurkov A.M."/>
            <person name="Nowrousian M."/>
            <person name="Sun S."/>
            <person name="Cuomo C.A."/>
            <person name="Heitman J."/>
        </authorList>
    </citation>
    <scope>NUCLEOTIDE SEQUENCE [LARGE SCALE GENOMIC DNA]</scope>
    <source>
        <strain evidence="1">CBS 11374</strain>
    </source>
</reference>
<proteinExistence type="predicted"/>
<gene>
    <name evidence="1" type="ORF">IL334_001458</name>
</gene>
<protein>
    <submittedName>
        <fullName evidence="1">Uncharacterized protein</fullName>
    </submittedName>
</protein>